<reference evidence="8 9" key="1">
    <citation type="submission" date="2018-08" db="EMBL/GenBank/DDBJ databases">
        <title>Genomic Encyclopedia of Type Strains, Phase IV (KMG-IV): sequencing the most valuable type-strain genomes for metagenomic binning, comparative biology and taxonomic classification.</title>
        <authorList>
            <person name="Goeker M."/>
        </authorList>
    </citation>
    <scope>NUCLEOTIDE SEQUENCE [LARGE SCALE GENOMIC DNA]</scope>
    <source>
        <strain evidence="8 9">DSM 17274</strain>
    </source>
</reference>
<name>A0A3E0B0P3_9STAP</name>
<evidence type="ECO:0000256" key="6">
    <source>
        <dbReference type="ARBA" id="ARBA00032807"/>
    </source>
</evidence>
<protein>
    <recommendedName>
        <fullName evidence="3">FMN-dependent NADPH-azoreductase</fullName>
    </recommendedName>
    <alternativeName>
        <fullName evidence="6">NADPH-dependent flavo-azoreductase</fullName>
    </alternativeName>
    <alternativeName>
        <fullName evidence="5">NADPH-flavin azoreductase</fullName>
    </alternativeName>
</protein>
<keyword evidence="4" id="KW-0288">FMN</keyword>
<dbReference type="PANTHER" id="PTHR30543:SF21">
    <property type="entry name" value="NAD(P)H-DEPENDENT FMN REDUCTASE LOT6"/>
    <property type="match status" value="1"/>
</dbReference>
<evidence type="ECO:0000256" key="5">
    <source>
        <dbReference type="ARBA" id="ARBA00031831"/>
    </source>
</evidence>
<dbReference type="GO" id="GO:0010181">
    <property type="term" value="F:FMN binding"/>
    <property type="evidence" value="ECO:0007669"/>
    <property type="project" value="TreeGrafter"/>
</dbReference>
<dbReference type="GO" id="GO:0005829">
    <property type="term" value="C:cytosol"/>
    <property type="evidence" value="ECO:0007669"/>
    <property type="project" value="TreeGrafter"/>
</dbReference>
<evidence type="ECO:0000256" key="2">
    <source>
        <dbReference type="ARBA" id="ARBA00011881"/>
    </source>
</evidence>
<keyword evidence="4" id="KW-0285">Flavoprotein</keyword>
<dbReference type="AlphaFoldDB" id="A0A3E0B0P3"/>
<comment type="similarity">
    <text evidence="1">Belongs to the azoreductase type 2 family.</text>
</comment>
<sequence>MAKVGIIVGSTRKESFSRKIAENVAPLFPSDYEPEFIDIANLPLYNQDYDEDSPEEYTAFRKQVREMDAILFVTPEHNRSVSAALKNALDTGSRPYGESVWDMKPAAIISQSISNLSGFGANHHLRQSLVFLNMPVVQQPEVYLANSQNLLDENDKITNEDTIQFLQTFVDAFVELIKRYQ</sequence>
<evidence type="ECO:0000256" key="1">
    <source>
        <dbReference type="ARBA" id="ARBA00009428"/>
    </source>
</evidence>
<dbReference type="RefSeq" id="WP_115884241.1">
    <property type="nucleotide sequence ID" value="NZ_CBCSHX010000001.1"/>
</dbReference>
<evidence type="ECO:0000313" key="9">
    <source>
        <dbReference type="Proteomes" id="UP000257076"/>
    </source>
</evidence>
<evidence type="ECO:0000256" key="4">
    <source>
        <dbReference type="ARBA" id="ARBA00022643"/>
    </source>
</evidence>
<dbReference type="Gene3D" id="3.40.50.360">
    <property type="match status" value="1"/>
</dbReference>
<organism evidence="8 9">
    <name type="scientific">Jeotgalicoccus halotolerans</name>
    <dbReference type="NCBI Taxonomy" id="157227"/>
    <lineage>
        <taxon>Bacteria</taxon>
        <taxon>Bacillati</taxon>
        <taxon>Bacillota</taxon>
        <taxon>Bacilli</taxon>
        <taxon>Bacillales</taxon>
        <taxon>Staphylococcaceae</taxon>
        <taxon>Jeotgalicoccus</taxon>
    </lineage>
</organism>
<dbReference type="OrthoDB" id="9812295at2"/>
<dbReference type="Pfam" id="PF03358">
    <property type="entry name" value="FMN_red"/>
    <property type="match status" value="1"/>
</dbReference>
<comment type="caution">
    <text evidence="8">The sequence shown here is derived from an EMBL/GenBank/DDBJ whole genome shotgun (WGS) entry which is preliminary data.</text>
</comment>
<evidence type="ECO:0000259" key="7">
    <source>
        <dbReference type="Pfam" id="PF03358"/>
    </source>
</evidence>
<accession>A0A3E0B0P3</accession>
<evidence type="ECO:0000313" key="8">
    <source>
        <dbReference type="EMBL" id="REG25550.1"/>
    </source>
</evidence>
<dbReference type="EMBL" id="QUMW01000009">
    <property type="protein sequence ID" value="REG25550.1"/>
    <property type="molecule type" value="Genomic_DNA"/>
</dbReference>
<gene>
    <name evidence="8" type="ORF">DFR63_0590</name>
</gene>
<evidence type="ECO:0000256" key="3">
    <source>
        <dbReference type="ARBA" id="ARBA00016393"/>
    </source>
</evidence>
<dbReference type="InterPro" id="IPR005025">
    <property type="entry name" value="FMN_Rdtase-like_dom"/>
</dbReference>
<dbReference type="Proteomes" id="UP000257076">
    <property type="component" value="Unassembled WGS sequence"/>
</dbReference>
<proteinExistence type="inferred from homology"/>
<dbReference type="InterPro" id="IPR029039">
    <property type="entry name" value="Flavoprotein-like_sf"/>
</dbReference>
<dbReference type="GO" id="GO:0016491">
    <property type="term" value="F:oxidoreductase activity"/>
    <property type="evidence" value="ECO:0007669"/>
    <property type="project" value="InterPro"/>
</dbReference>
<feature type="domain" description="NADPH-dependent FMN reductase-like" evidence="7">
    <location>
        <begin position="3"/>
        <end position="147"/>
    </location>
</feature>
<keyword evidence="9" id="KW-1185">Reference proteome</keyword>
<dbReference type="SUPFAM" id="SSF52218">
    <property type="entry name" value="Flavoproteins"/>
    <property type="match status" value="1"/>
</dbReference>
<dbReference type="InterPro" id="IPR050712">
    <property type="entry name" value="NAD(P)H-dep_reductase"/>
</dbReference>
<comment type="subunit">
    <text evidence="2">Homotetramer.</text>
</comment>
<dbReference type="PANTHER" id="PTHR30543">
    <property type="entry name" value="CHROMATE REDUCTASE"/>
    <property type="match status" value="1"/>
</dbReference>